<gene>
    <name evidence="1" type="ORF">Enr17x_17890</name>
</gene>
<dbReference type="AlphaFoldDB" id="A0A518I9I2"/>
<sequence length="172" mass="19418">MDVWILRWWLEILDRAEGVGVVIQTKIDRAEQIQRSMQLIRRDLDHDFDQVKQSASQLTDWRYYVRNYPWTCVGLAAAIGYIVVPRKLQIQSPDTKTLEKLARKNKLVIESKSSEDDKPGAVKTAVTFLSGLALRAVTAQLVQKLASGMDQNNATQTGIEADWQEEVTASAS</sequence>
<proteinExistence type="predicted"/>
<dbReference type="KEGG" id="gfm:Enr17x_17890"/>
<organism evidence="1 2">
    <name type="scientific">Gimesia fumaroli</name>
    <dbReference type="NCBI Taxonomy" id="2527976"/>
    <lineage>
        <taxon>Bacteria</taxon>
        <taxon>Pseudomonadati</taxon>
        <taxon>Planctomycetota</taxon>
        <taxon>Planctomycetia</taxon>
        <taxon>Planctomycetales</taxon>
        <taxon>Planctomycetaceae</taxon>
        <taxon>Gimesia</taxon>
    </lineage>
</organism>
<dbReference type="EMBL" id="CP037452">
    <property type="protein sequence ID" value="QDV49768.1"/>
    <property type="molecule type" value="Genomic_DNA"/>
</dbReference>
<keyword evidence="2" id="KW-1185">Reference proteome</keyword>
<name>A0A518I9I2_9PLAN</name>
<accession>A0A518I9I2</accession>
<reference evidence="1 2" key="1">
    <citation type="submission" date="2019-03" db="EMBL/GenBank/DDBJ databases">
        <title>Deep-cultivation of Planctomycetes and their phenomic and genomic characterization uncovers novel biology.</title>
        <authorList>
            <person name="Wiegand S."/>
            <person name="Jogler M."/>
            <person name="Boedeker C."/>
            <person name="Pinto D."/>
            <person name="Vollmers J."/>
            <person name="Rivas-Marin E."/>
            <person name="Kohn T."/>
            <person name="Peeters S.H."/>
            <person name="Heuer A."/>
            <person name="Rast P."/>
            <person name="Oberbeckmann S."/>
            <person name="Bunk B."/>
            <person name="Jeske O."/>
            <person name="Meyerdierks A."/>
            <person name="Storesund J.E."/>
            <person name="Kallscheuer N."/>
            <person name="Luecker S."/>
            <person name="Lage O.M."/>
            <person name="Pohl T."/>
            <person name="Merkel B.J."/>
            <person name="Hornburger P."/>
            <person name="Mueller R.-W."/>
            <person name="Bruemmer F."/>
            <person name="Labrenz M."/>
            <person name="Spormann A.M."/>
            <person name="Op den Camp H."/>
            <person name="Overmann J."/>
            <person name="Amann R."/>
            <person name="Jetten M.S.M."/>
            <person name="Mascher T."/>
            <person name="Medema M.H."/>
            <person name="Devos D.P."/>
            <person name="Kaster A.-K."/>
            <person name="Ovreas L."/>
            <person name="Rohde M."/>
            <person name="Galperin M.Y."/>
            <person name="Jogler C."/>
        </authorList>
    </citation>
    <scope>NUCLEOTIDE SEQUENCE [LARGE SCALE GENOMIC DNA]</scope>
    <source>
        <strain evidence="1 2">Enr17</strain>
    </source>
</reference>
<protein>
    <submittedName>
        <fullName evidence="1">Uncharacterized protein</fullName>
    </submittedName>
</protein>
<evidence type="ECO:0000313" key="1">
    <source>
        <dbReference type="EMBL" id="QDV49768.1"/>
    </source>
</evidence>
<dbReference type="Proteomes" id="UP000318313">
    <property type="component" value="Chromosome"/>
</dbReference>
<evidence type="ECO:0000313" key="2">
    <source>
        <dbReference type="Proteomes" id="UP000318313"/>
    </source>
</evidence>